<dbReference type="InterPro" id="IPR007806">
    <property type="entry name" value="SpdB"/>
</dbReference>
<sequence length="62" mass="7057">MRRKRFWNHDQVGQVQIATHVDRHGRTAHTATCTAPGCNWSGEYLNRSAAELAAQNHRCSPR</sequence>
<dbReference type="EMBL" id="CP034587">
    <property type="protein sequence ID" value="AZQ72711.1"/>
    <property type="molecule type" value="Genomic_DNA"/>
</dbReference>
<keyword evidence="2" id="KW-1185">Reference proteome</keyword>
<evidence type="ECO:0000313" key="2">
    <source>
        <dbReference type="Proteomes" id="UP000267900"/>
    </source>
</evidence>
<dbReference type="Pfam" id="PF05122">
    <property type="entry name" value="SpdB"/>
    <property type="match status" value="1"/>
</dbReference>
<protein>
    <submittedName>
        <fullName evidence="1">Mobile element transfer</fullName>
    </submittedName>
</protein>
<reference evidence="1 2" key="1">
    <citation type="submission" date="2018-12" db="EMBL/GenBank/DDBJ databases">
        <title>The whole draft genome of Streptomyce luteoverticillatus CGMCC 15060.</title>
        <authorList>
            <person name="Feng Z."/>
            <person name="Chen G."/>
            <person name="Zhang J."/>
            <person name="Zhu H."/>
            <person name="Yu X."/>
            <person name="Zhang W."/>
            <person name="Zhang X."/>
        </authorList>
    </citation>
    <scope>NUCLEOTIDE SEQUENCE [LARGE SCALE GENOMIC DNA]</scope>
    <source>
        <strain evidence="1 2">CGMCC 15060</strain>
    </source>
</reference>
<gene>
    <name evidence="1" type="ORF">EKH77_17110</name>
</gene>
<evidence type="ECO:0000313" key="1">
    <source>
        <dbReference type="EMBL" id="AZQ72711.1"/>
    </source>
</evidence>
<accession>A0A3Q9FV45</accession>
<organism evidence="1 2">
    <name type="scientific">Streptomyces luteoverticillatus</name>
    <name type="common">Streptoverticillium luteoverticillatus</name>
    <dbReference type="NCBI Taxonomy" id="66425"/>
    <lineage>
        <taxon>Bacteria</taxon>
        <taxon>Bacillati</taxon>
        <taxon>Actinomycetota</taxon>
        <taxon>Actinomycetes</taxon>
        <taxon>Kitasatosporales</taxon>
        <taxon>Streptomycetaceae</taxon>
        <taxon>Streptomyces</taxon>
    </lineage>
</organism>
<name>A0A3Q9FV45_STRLT</name>
<dbReference type="OrthoDB" id="4248401at2"/>
<proteinExistence type="predicted"/>
<dbReference type="RefSeq" id="WP_126915229.1">
    <property type="nucleotide sequence ID" value="NZ_CP034587.1"/>
</dbReference>
<dbReference type="AlphaFoldDB" id="A0A3Q9FV45"/>
<dbReference type="Proteomes" id="UP000267900">
    <property type="component" value="Chromosome"/>
</dbReference>